<evidence type="ECO:0000256" key="8">
    <source>
        <dbReference type="ARBA" id="ARBA00022848"/>
    </source>
</evidence>
<accession>A0A834IS94</accession>
<evidence type="ECO:0000256" key="10">
    <source>
        <dbReference type="ARBA" id="ARBA00023004"/>
    </source>
</evidence>
<keyword evidence="10" id="KW-0408">Iron</keyword>
<keyword evidence="5" id="KW-0349">Heme</keyword>
<dbReference type="AlphaFoldDB" id="A0A834IS94"/>
<keyword evidence="13" id="KW-0812">Transmembrane</keyword>
<dbReference type="OrthoDB" id="2789670at2759"/>
<evidence type="ECO:0000256" key="9">
    <source>
        <dbReference type="ARBA" id="ARBA00023002"/>
    </source>
</evidence>
<evidence type="ECO:0000256" key="13">
    <source>
        <dbReference type="SAM" id="Phobius"/>
    </source>
</evidence>
<dbReference type="InterPro" id="IPR050476">
    <property type="entry name" value="Insect_CytP450_Detox"/>
</dbReference>
<dbReference type="SUPFAM" id="SSF48264">
    <property type="entry name" value="Cytochrome P450"/>
    <property type="match status" value="1"/>
</dbReference>
<name>A0A834IS94_RHYFE</name>
<sequence>MIIPVLASICVLILTIWFYIKNTMSYWSRRGVIQIENKHFWSREFFGTTIRDKYQYGKSLNQKYIGTYIFSSPVFFPIHPPLIKNVIQHDFSHFRGHGNYNEPKDILSMHLFNVEGEIWKNLRVKLTPTFTSGKIKMMFETLLEKTHGLEKVVGDYADRKAACDIKDVLGRFTTDVIGSCAFGIECNSLEEPDNDFRCYGKKVFERAPSRLFYVIFIPHWILMASDFKFHGKEVTDFFTNLVKSTIKYRQDNNIVRKDFLQLLIQNDSVTVDEIIAQCFVFFLAGFETSSTAMTFALFELASNQHIQKKLRGEIEEVLKKFNGNLTYDAVIEMKYLDMVVNDNVNAQDINNYVQKISILTFYYLVQLDSSKNQNGTKYHSKYHTPEIGRYELLVVFNLEAVDM</sequence>
<dbReference type="PANTHER" id="PTHR24292:SF100">
    <property type="entry name" value="CYTOCHROME P450 6A16, ISOFORM B-RELATED"/>
    <property type="match status" value="1"/>
</dbReference>
<evidence type="ECO:0000256" key="2">
    <source>
        <dbReference type="ARBA" id="ARBA00004174"/>
    </source>
</evidence>
<evidence type="ECO:0008006" key="16">
    <source>
        <dbReference type="Google" id="ProtNLM"/>
    </source>
</evidence>
<evidence type="ECO:0000256" key="6">
    <source>
        <dbReference type="ARBA" id="ARBA00022723"/>
    </source>
</evidence>
<reference evidence="14" key="1">
    <citation type="submission" date="2020-08" db="EMBL/GenBank/DDBJ databases">
        <title>Genome sequencing and assembly of the red palm weevil Rhynchophorus ferrugineus.</title>
        <authorList>
            <person name="Dias G.B."/>
            <person name="Bergman C.M."/>
            <person name="Manee M."/>
        </authorList>
    </citation>
    <scope>NUCLEOTIDE SEQUENCE</scope>
    <source>
        <strain evidence="14">AA-2017</strain>
        <tissue evidence="14">Whole larva</tissue>
    </source>
</reference>
<keyword evidence="8" id="KW-0492">Microsome</keyword>
<evidence type="ECO:0000313" key="15">
    <source>
        <dbReference type="Proteomes" id="UP000625711"/>
    </source>
</evidence>
<keyword evidence="9" id="KW-0560">Oxidoreductase</keyword>
<keyword evidence="11" id="KW-0503">Monooxygenase</keyword>
<dbReference type="InterPro" id="IPR001128">
    <property type="entry name" value="Cyt_P450"/>
</dbReference>
<dbReference type="GO" id="GO:0004497">
    <property type="term" value="F:monooxygenase activity"/>
    <property type="evidence" value="ECO:0007669"/>
    <property type="project" value="UniProtKB-KW"/>
</dbReference>
<organism evidence="14 15">
    <name type="scientific">Rhynchophorus ferrugineus</name>
    <name type="common">Red palm weevil</name>
    <name type="synonym">Curculio ferrugineus</name>
    <dbReference type="NCBI Taxonomy" id="354439"/>
    <lineage>
        <taxon>Eukaryota</taxon>
        <taxon>Metazoa</taxon>
        <taxon>Ecdysozoa</taxon>
        <taxon>Arthropoda</taxon>
        <taxon>Hexapoda</taxon>
        <taxon>Insecta</taxon>
        <taxon>Pterygota</taxon>
        <taxon>Neoptera</taxon>
        <taxon>Endopterygota</taxon>
        <taxon>Coleoptera</taxon>
        <taxon>Polyphaga</taxon>
        <taxon>Cucujiformia</taxon>
        <taxon>Curculionidae</taxon>
        <taxon>Dryophthorinae</taxon>
        <taxon>Rhynchophorus</taxon>
    </lineage>
</organism>
<comment type="cofactor">
    <cofactor evidence="1">
        <name>heme</name>
        <dbReference type="ChEBI" id="CHEBI:30413"/>
    </cofactor>
</comment>
<keyword evidence="15" id="KW-1185">Reference proteome</keyword>
<dbReference type="Gene3D" id="1.10.630.10">
    <property type="entry name" value="Cytochrome P450"/>
    <property type="match status" value="1"/>
</dbReference>
<feature type="transmembrane region" description="Helical" evidence="13">
    <location>
        <begin position="6"/>
        <end position="24"/>
    </location>
</feature>
<dbReference type="CDD" id="cd11056">
    <property type="entry name" value="CYP6-like"/>
    <property type="match status" value="1"/>
</dbReference>
<dbReference type="InterPro" id="IPR036396">
    <property type="entry name" value="Cyt_P450_sf"/>
</dbReference>
<keyword evidence="13" id="KW-1133">Transmembrane helix</keyword>
<dbReference type="GO" id="GO:0020037">
    <property type="term" value="F:heme binding"/>
    <property type="evidence" value="ECO:0007669"/>
    <property type="project" value="InterPro"/>
</dbReference>
<evidence type="ECO:0000256" key="4">
    <source>
        <dbReference type="ARBA" id="ARBA00010617"/>
    </source>
</evidence>
<evidence type="ECO:0000313" key="14">
    <source>
        <dbReference type="EMBL" id="KAF7285335.1"/>
    </source>
</evidence>
<keyword evidence="6" id="KW-0479">Metal-binding</keyword>
<dbReference type="Proteomes" id="UP000625711">
    <property type="component" value="Unassembled WGS sequence"/>
</dbReference>
<comment type="subcellular location">
    <subcellularLocation>
        <location evidence="3">Endoplasmic reticulum membrane</location>
        <topology evidence="3">Peripheral membrane protein</topology>
    </subcellularLocation>
    <subcellularLocation>
        <location evidence="2">Microsome membrane</location>
        <topology evidence="2">Peripheral membrane protein</topology>
    </subcellularLocation>
</comment>
<dbReference type="InterPro" id="IPR002402">
    <property type="entry name" value="Cyt_P450_E_grp-II"/>
</dbReference>
<dbReference type="PRINTS" id="PR00464">
    <property type="entry name" value="EP450II"/>
</dbReference>
<keyword evidence="7" id="KW-0256">Endoplasmic reticulum</keyword>
<comment type="similarity">
    <text evidence="4">Belongs to the cytochrome P450 family.</text>
</comment>
<evidence type="ECO:0000256" key="11">
    <source>
        <dbReference type="ARBA" id="ARBA00023033"/>
    </source>
</evidence>
<evidence type="ECO:0000256" key="1">
    <source>
        <dbReference type="ARBA" id="ARBA00001971"/>
    </source>
</evidence>
<dbReference type="GO" id="GO:0005789">
    <property type="term" value="C:endoplasmic reticulum membrane"/>
    <property type="evidence" value="ECO:0007669"/>
    <property type="project" value="UniProtKB-SubCell"/>
</dbReference>
<dbReference type="PANTHER" id="PTHR24292">
    <property type="entry name" value="CYTOCHROME P450"/>
    <property type="match status" value="1"/>
</dbReference>
<evidence type="ECO:0000256" key="3">
    <source>
        <dbReference type="ARBA" id="ARBA00004406"/>
    </source>
</evidence>
<evidence type="ECO:0000256" key="5">
    <source>
        <dbReference type="ARBA" id="ARBA00022617"/>
    </source>
</evidence>
<comment type="caution">
    <text evidence="14">The sequence shown here is derived from an EMBL/GenBank/DDBJ whole genome shotgun (WGS) entry which is preliminary data.</text>
</comment>
<gene>
    <name evidence="14" type="ORF">GWI33_011126</name>
</gene>
<evidence type="ECO:0000256" key="12">
    <source>
        <dbReference type="ARBA" id="ARBA00023136"/>
    </source>
</evidence>
<keyword evidence="12 13" id="KW-0472">Membrane</keyword>
<protein>
    <recommendedName>
        <fullName evidence="16">Cytochrome P450</fullName>
    </recommendedName>
</protein>
<proteinExistence type="inferred from homology"/>
<dbReference type="EMBL" id="JAACXV010000057">
    <property type="protein sequence ID" value="KAF7285335.1"/>
    <property type="molecule type" value="Genomic_DNA"/>
</dbReference>
<dbReference type="GO" id="GO:0016705">
    <property type="term" value="F:oxidoreductase activity, acting on paired donors, with incorporation or reduction of molecular oxygen"/>
    <property type="evidence" value="ECO:0007669"/>
    <property type="project" value="InterPro"/>
</dbReference>
<dbReference type="GO" id="GO:0005506">
    <property type="term" value="F:iron ion binding"/>
    <property type="evidence" value="ECO:0007669"/>
    <property type="project" value="InterPro"/>
</dbReference>
<evidence type="ECO:0000256" key="7">
    <source>
        <dbReference type="ARBA" id="ARBA00022824"/>
    </source>
</evidence>
<dbReference type="Pfam" id="PF00067">
    <property type="entry name" value="p450"/>
    <property type="match status" value="1"/>
</dbReference>